<reference evidence="2 3" key="1">
    <citation type="journal article" date="2016" name="Nat. Commun.">
        <title>Thousands of microbial genomes shed light on interconnected biogeochemical processes in an aquifer system.</title>
        <authorList>
            <person name="Anantharaman K."/>
            <person name="Brown C.T."/>
            <person name="Hug L.A."/>
            <person name="Sharon I."/>
            <person name="Castelle C.J."/>
            <person name="Probst A.J."/>
            <person name="Thomas B.C."/>
            <person name="Singh A."/>
            <person name="Wilkins M.J."/>
            <person name="Karaoz U."/>
            <person name="Brodie E.L."/>
            <person name="Williams K.H."/>
            <person name="Hubbard S.S."/>
            <person name="Banfield J.F."/>
        </authorList>
    </citation>
    <scope>NUCLEOTIDE SEQUENCE [LARGE SCALE GENOMIC DNA]</scope>
</reference>
<dbReference type="EMBL" id="MHWW01000010">
    <property type="protein sequence ID" value="OHB15196.1"/>
    <property type="molecule type" value="Genomic_DNA"/>
</dbReference>
<keyword evidence="1" id="KW-0472">Membrane</keyword>
<sequence length="161" mass="18162">MKKIFNSMGFSLVEVIVAVSIAVFSILAVWQTYTFFIKLSFSNPALFQASFLAEEGIEAIKFMRNGSWDSNIAPLSVDSPYSLVFDGNNWQATTTISMIDTRFDRRIYLFDTFRDNFGNISETGTPDSNTRKVKVIVSWQKDAGATSTKEITTYVSNIFQN</sequence>
<evidence type="ECO:0000256" key="1">
    <source>
        <dbReference type="SAM" id="Phobius"/>
    </source>
</evidence>
<evidence type="ECO:0000313" key="2">
    <source>
        <dbReference type="EMBL" id="OHB15196.1"/>
    </source>
</evidence>
<evidence type="ECO:0008006" key="4">
    <source>
        <dbReference type="Google" id="ProtNLM"/>
    </source>
</evidence>
<gene>
    <name evidence="2" type="ORF">A2431_03230</name>
</gene>
<feature type="transmembrane region" description="Helical" evidence="1">
    <location>
        <begin position="12"/>
        <end position="33"/>
    </location>
</feature>
<keyword evidence="1" id="KW-0812">Transmembrane</keyword>
<dbReference type="AlphaFoldDB" id="A0A1G2V0P3"/>
<name>A0A1G2V0P3_9BACT</name>
<evidence type="ECO:0000313" key="3">
    <source>
        <dbReference type="Proteomes" id="UP000177697"/>
    </source>
</evidence>
<keyword evidence="1" id="KW-1133">Transmembrane helix</keyword>
<dbReference type="Proteomes" id="UP000177697">
    <property type="component" value="Unassembled WGS sequence"/>
</dbReference>
<proteinExistence type="predicted"/>
<organism evidence="2 3">
    <name type="scientific">Candidatus Zambryskibacteria bacterium RIFOXYC1_FULL_39_10</name>
    <dbReference type="NCBI Taxonomy" id="1802779"/>
    <lineage>
        <taxon>Bacteria</taxon>
        <taxon>Candidatus Zambryskiibacteriota</taxon>
    </lineage>
</organism>
<accession>A0A1G2V0P3</accession>
<comment type="caution">
    <text evidence="2">The sequence shown here is derived from an EMBL/GenBank/DDBJ whole genome shotgun (WGS) entry which is preliminary data.</text>
</comment>
<protein>
    <recommendedName>
        <fullName evidence="4">Prepilin-type N-terminal cleavage/methylation domain-containing protein</fullName>
    </recommendedName>
</protein>